<proteinExistence type="inferred from homology"/>
<dbReference type="GeneID" id="106144380"/>
<evidence type="ECO:0000256" key="2">
    <source>
        <dbReference type="ARBA" id="ARBA00008647"/>
    </source>
</evidence>
<evidence type="ECO:0000259" key="5">
    <source>
        <dbReference type="PROSITE" id="PS50824"/>
    </source>
</evidence>
<dbReference type="Gene3D" id="2.40.50.140">
    <property type="entry name" value="Nucleic acid-binding proteins"/>
    <property type="match status" value="4"/>
</dbReference>
<dbReference type="Gene3D" id="1.10.533.10">
    <property type="entry name" value="Death Domain, Fas"/>
    <property type="match status" value="2"/>
</dbReference>
<dbReference type="InterPro" id="IPR004021">
    <property type="entry name" value="HIN200/IF120x"/>
</dbReference>
<accession>A0ABM1UUV6</accession>
<organism evidence="7 8">
    <name type="scientific">Microtus ochrogaster</name>
    <name type="common">Prairie vole</name>
    <dbReference type="NCBI Taxonomy" id="79684"/>
    <lineage>
        <taxon>Eukaryota</taxon>
        <taxon>Metazoa</taxon>
        <taxon>Chordata</taxon>
        <taxon>Craniata</taxon>
        <taxon>Vertebrata</taxon>
        <taxon>Euteleostomi</taxon>
        <taxon>Mammalia</taxon>
        <taxon>Eutheria</taxon>
        <taxon>Euarchontoglires</taxon>
        <taxon>Glires</taxon>
        <taxon>Rodentia</taxon>
        <taxon>Myomorpha</taxon>
        <taxon>Muroidea</taxon>
        <taxon>Cricetidae</taxon>
        <taxon>Arvicolinae</taxon>
        <taxon>Microtus</taxon>
    </lineage>
</organism>
<feature type="region of interest" description="Disordered" evidence="4">
    <location>
        <begin position="86"/>
        <end position="189"/>
    </location>
</feature>
<protein>
    <submittedName>
        <fullName evidence="8">Myeloid cell nuclear differentiation antigen-like protein</fullName>
    </submittedName>
</protein>
<dbReference type="PANTHER" id="PTHR12200">
    <property type="entry name" value="INTERFERON-INDUCIBLE PROTEIN AIM2 FAMILY MEMBER"/>
    <property type="match status" value="1"/>
</dbReference>
<dbReference type="RefSeq" id="XP_026645768.1">
    <property type="nucleotide sequence ID" value="XM_026789967.1"/>
</dbReference>
<feature type="compositionally biased region" description="Polar residues" evidence="4">
    <location>
        <begin position="147"/>
        <end position="159"/>
    </location>
</feature>
<evidence type="ECO:0000259" key="6">
    <source>
        <dbReference type="PROSITE" id="PS50834"/>
    </source>
</evidence>
<dbReference type="PROSITE" id="PS50834">
    <property type="entry name" value="HIN_200"/>
    <property type="match status" value="2"/>
</dbReference>
<feature type="domain" description="Pyrin" evidence="5">
    <location>
        <begin position="585"/>
        <end position="671"/>
    </location>
</feature>
<feature type="region of interest" description="Disordered" evidence="4">
    <location>
        <begin position="247"/>
        <end position="266"/>
    </location>
</feature>
<evidence type="ECO:0000313" key="7">
    <source>
        <dbReference type="Proteomes" id="UP000694915"/>
    </source>
</evidence>
<evidence type="ECO:0000256" key="3">
    <source>
        <dbReference type="ARBA" id="ARBA00023242"/>
    </source>
</evidence>
<dbReference type="InterPro" id="IPR012340">
    <property type="entry name" value="NA-bd_OB-fold"/>
</dbReference>
<sequence length="919" mass="104889">MSEYKKIVLLKGLERMEDYHFRTIKSLLKKELHLSENMQNDYDRIQIADKMEVTFQKDAGLDKLIEICQDINDLRDLVENLKKEKAKVEKRNKEKVKTAVKKRKQEEPSSSQSLSTDNEPNKNKPSSKKKCKTPTETEGGKKRKLTQKQTHLSKAPESNIQKDEDRLQTPHKPPSIPPSSSSNKKQKRINIKTQRIFKTEISQEEQQLPELSETRNSSAASELQNCWGLLTTASSSLQTPQTPPCFAFKKAQGSPNTPPCQNSLASPVSDSNTHLISHLPLTLSSGVQAPQVPLVTISESLLTPYMSPATASKSLLAPRASLATAISALHDPLGSPATTRSSSCKTLRRRTIPKEPSKEEGYHREPKEVMVLKVTEPFTYDLIDDKRMFHATVATENEFFRVKIFDPVLTNKFIPNKSIAISNYIGSNGFLEIHEASCVSDVDKNRTMNISKTLRQRANATPKIKDLFSQAQGTYVNGEFMVYQKTERSPFIYYGIEDDTGTMEVVVHGRLTNIKCEPGQKLRLVCFELSSSTDTWQLKSVRHSYMQVNDYFAHLEGIVQNTFQNIKIYPVRMRLPGLSIILEIMSEYKKIILLKGLELMEDYHFRVIKSILRRKLNLSKMMQDDYDRIQLADWMEDTFPKDAGLDTLIDVCQNIKELEDFAKTLKAEKAKVQKQKKGKNKTALGKRKQDEPSSSQSLSTSNESNKTPRRGNIPKEPAKEEGYHREPKEVMVLKVTEPFTYDLKHDKRMFHATVATENEFYRVKIFDPELKNKFIPKKIIAISNYIGSKGFLEIHETSCVSDVDKNRTMDISKTLRKRANATPKIRDLFSQAQGTYVNGEFVVYKKTERNPFIYYGIEDDTGKMEIVVHGRLTNIKCEPGQKLRLICFELSSSKDTWQLKSVRHSNMQVVNVRKKVPQA</sequence>
<dbReference type="InterPro" id="IPR004020">
    <property type="entry name" value="DAPIN"/>
</dbReference>
<dbReference type="CDD" id="cd08305">
    <property type="entry name" value="Pyrin"/>
    <property type="match status" value="2"/>
</dbReference>
<keyword evidence="3" id="KW-0539">Nucleus</keyword>
<reference evidence="8" key="1">
    <citation type="submission" date="2025-08" db="UniProtKB">
        <authorList>
            <consortium name="RefSeq"/>
        </authorList>
    </citation>
    <scope>IDENTIFICATION</scope>
</reference>
<dbReference type="PROSITE" id="PS50824">
    <property type="entry name" value="DAPIN"/>
    <property type="match status" value="2"/>
</dbReference>
<feature type="domain" description="HIN-200" evidence="6">
    <location>
        <begin position="712"/>
        <end position="910"/>
    </location>
</feature>
<gene>
    <name evidence="8" type="primary">LOC106144380</name>
</gene>
<evidence type="ECO:0000256" key="4">
    <source>
        <dbReference type="SAM" id="MobiDB-lite"/>
    </source>
</evidence>
<keyword evidence="7" id="KW-1185">Reference proteome</keyword>
<dbReference type="Pfam" id="PF02758">
    <property type="entry name" value="PYRIN"/>
    <property type="match status" value="2"/>
</dbReference>
<feature type="domain" description="Pyrin" evidence="5">
    <location>
        <begin position="1"/>
        <end position="87"/>
    </location>
</feature>
<dbReference type="Pfam" id="PF02760">
    <property type="entry name" value="HIN"/>
    <property type="match status" value="2"/>
</dbReference>
<comment type="similarity">
    <text evidence="2">Belongs to the HIN-200 family.</text>
</comment>
<evidence type="ECO:0000256" key="1">
    <source>
        <dbReference type="ARBA" id="ARBA00004123"/>
    </source>
</evidence>
<dbReference type="Proteomes" id="UP000694915">
    <property type="component" value="Unplaced"/>
</dbReference>
<feature type="compositionally biased region" description="Basic residues" evidence="4">
    <location>
        <begin position="672"/>
        <end position="686"/>
    </location>
</feature>
<feature type="compositionally biased region" description="Polar residues" evidence="4">
    <location>
        <begin position="253"/>
        <end position="266"/>
    </location>
</feature>
<feature type="region of interest" description="Disordered" evidence="4">
    <location>
        <begin position="669"/>
        <end position="726"/>
    </location>
</feature>
<dbReference type="InterPro" id="IPR011029">
    <property type="entry name" value="DEATH-like_dom_sf"/>
</dbReference>
<name>A0ABM1UUV6_MICOH</name>
<dbReference type="SUPFAM" id="SSF159141">
    <property type="entry name" value="HIN-2000 domain-like"/>
    <property type="match status" value="4"/>
</dbReference>
<feature type="compositionally biased region" description="Basic and acidic residues" evidence="4">
    <location>
        <begin position="716"/>
        <end position="726"/>
    </location>
</feature>
<feature type="compositionally biased region" description="Polar residues" evidence="4">
    <location>
        <begin position="108"/>
        <end position="117"/>
    </location>
</feature>
<dbReference type="InterPro" id="IPR040205">
    <property type="entry name" value="HIN-200"/>
</dbReference>
<evidence type="ECO:0000313" key="8">
    <source>
        <dbReference type="RefSeq" id="XP_026645768.1"/>
    </source>
</evidence>
<dbReference type="SMART" id="SM01289">
    <property type="entry name" value="PYRIN"/>
    <property type="match status" value="2"/>
</dbReference>
<dbReference type="PANTHER" id="PTHR12200:SF24">
    <property type="entry name" value="INTERFERON ACTIVATED GENE 207-RELATED"/>
    <property type="match status" value="1"/>
</dbReference>
<feature type="compositionally biased region" description="Low complexity" evidence="4">
    <location>
        <begin position="693"/>
        <end position="704"/>
    </location>
</feature>
<comment type="subcellular location">
    <subcellularLocation>
        <location evidence="1">Nucleus</location>
    </subcellularLocation>
</comment>
<feature type="compositionally biased region" description="Basic and acidic residues" evidence="4">
    <location>
        <begin position="86"/>
        <end position="97"/>
    </location>
</feature>
<feature type="domain" description="HIN-200" evidence="6">
    <location>
        <begin position="351"/>
        <end position="549"/>
    </location>
</feature>